<evidence type="ECO:0000256" key="1">
    <source>
        <dbReference type="SAM" id="SignalP"/>
    </source>
</evidence>
<keyword evidence="4" id="KW-1185">Reference proteome</keyword>
<proteinExistence type="predicted"/>
<dbReference type="PANTHER" id="PTHR42059">
    <property type="entry name" value="TNT DOMAIN-CONTAINING PROTEIN"/>
    <property type="match status" value="1"/>
</dbReference>
<dbReference type="PANTHER" id="PTHR42059:SF1">
    <property type="entry name" value="TNT DOMAIN-CONTAINING PROTEIN"/>
    <property type="match status" value="1"/>
</dbReference>
<protein>
    <recommendedName>
        <fullName evidence="2">TNT domain-containing protein</fullName>
    </recommendedName>
</protein>
<feature type="signal peptide" evidence="1">
    <location>
        <begin position="1"/>
        <end position="23"/>
    </location>
</feature>
<dbReference type="OrthoDB" id="2923349at2759"/>
<dbReference type="OMA" id="RWATEDG"/>
<dbReference type="Proteomes" id="UP000188318">
    <property type="component" value="Unassembled WGS sequence"/>
</dbReference>
<dbReference type="EMBL" id="KV907494">
    <property type="protein sequence ID" value="OOF99477.1"/>
    <property type="molecule type" value="Genomic_DNA"/>
</dbReference>
<accession>A0A1R3RYG1</accession>
<dbReference type="AlphaFoldDB" id="A0A1R3RYG1"/>
<reference evidence="4" key="1">
    <citation type="journal article" date="2017" name="Genome Biol.">
        <title>Comparative genomics reveals high biological diversity and specific adaptations in the industrially and medically important fungal genus Aspergillus.</title>
        <authorList>
            <person name="de Vries R.P."/>
            <person name="Riley R."/>
            <person name="Wiebenga A."/>
            <person name="Aguilar-Osorio G."/>
            <person name="Amillis S."/>
            <person name="Uchima C.A."/>
            <person name="Anderluh G."/>
            <person name="Asadollahi M."/>
            <person name="Askin M."/>
            <person name="Barry K."/>
            <person name="Battaglia E."/>
            <person name="Bayram O."/>
            <person name="Benocci T."/>
            <person name="Braus-Stromeyer S.A."/>
            <person name="Caldana C."/>
            <person name="Canovas D."/>
            <person name="Cerqueira G.C."/>
            <person name="Chen F."/>
            <person name="Chen W."/>
            <person name="Choi C."/>
            <person name="Clum A."/>
            <person name="Dos Santos R.A."/>
            <person name="Damasio A.R."/>
            <person name="Diallinas G."/>
            <person name="Emri T."/>
            <person name="Fekete E."/>
            <person name="Flipphi M."/>
            <person name="Freyberg S."/>
            <person name="Gallo A."/>
            <person name="Gournas C."/>
            <person name="Habgood R."/>
            <person name="Hainaut M."/>
            <person name="Harispe M.L."/>
            <person name="Henrissat B."/>
            <person name="Hilden K.S."/>
            <person name="Hope R."/>
            <person name="Hossain A."/>
            <person name="Karabika E."/>
            <person name="Karaffa L."/>
            <person name="Karanyi Z."/>
            <person name="Krasevec N."/>
            <person name="Kuo A."/>
            <person name="Kusch H."/>
            <person name="LaButti K."/>
            <person name="Lagendijk E.L."/>
            <person name="Lapidus A."/>
            <person name="Levasseur A."/>
            <person name="Lindquist E."/>
            <person name="Lipzen A."/>
            <person name="Logrieco A.F."/>
            <person name="MacCabe A."/>
            <person name="Maekelae M.R."/>
            <person name="Malavazi I."/>
            <person name="Melin P."/>
            <person name="Meyer V."/>
            <person name="Mielnichuk N."/>
            <person name="Miskei M."/>
            <person name="Molnar A.P."/>
            <person name="Mule G."/>
            <person name="Ngan C.Y."/>
            <person name="Orejas M."/>
            <person name="Orosz E."/>
            <person name="Ouedraogo J.P."/>
            <person name="Overkamp K.M."/>
            <person name="Park H.-S."/>
            <person name="Perrone G."/>
            <person name="Piumi F."/>
            <person name="Punt P.J."/>
            <person name="Ram A.F."/>
            <person name="Ramon A."/>
            <person name="Rauscher S."/>
            <person name="Record E."/>
            <person name="Riano-Pachon D.M."/>
            <person name="Robert V."/>
            <person name="Roehrig J."/>
            <person name="Ruller R."/>
            <person name="Salamov A."/>
            <person name="Salih N.S."/>
            <person name="Samson R.A."/>
            <person name="Sandor E."/>
            <person name="Sanguinetti M."/>
            <person name="Schuetze T."/>
            <person name="Sepcic K."/>
            <person name="Shelest E."/>
            <person name="Sherlock G."/>
            <person name="Sophianopoulou V."/>
            <person name="Squina F.M."/>
            <person name="Sun H."/>
            <person name="Susca A."/>
            <person name="Todd R.B."/>
            <person name="Tsang A."/>
            <person name="Unkles S.E."/>
            <person name="van de Wiele N."/>
            <person name="van Rossen-Uffink D."/>
            <person name="Oliveira J.V."/>
            <person name="Vesth T.C."/>
            <person name="Visser J."/>
            <person name="Yu J.-H."/>
            <person name="Zhou M."/>
            <person name="Andersen M.R."/>
            <person name="Archer D.B."/>
            <person name="Baker S.E."/>
            <person name="Benoit I."/>
            <person name="Brakhage A.A."/>
            <person name="Braus G.H."/>
            <person name="Fischer R."/>
            <person name="Frisvad J.C."/>
            <person name="Goldman G.H."/>
            <person name="Houbraken J."/>
            <person name="Oakley B."/>
            <person name="Pocsi I."/>
            <person name="Scazzocchio C."/>
            <person name="Seiboth B."/>
            <person name="vanKuyk P.A."/>
            <person name="Wortman J."/>
            <person name="Dyer P.S."/>
            <person name="Grigoriev I.V."/>
        </authorList>
    </citation>
    <scope>NUCLEOTIDE SEQUENCE [LARGE SCALE GENOMIC DNA]</scope>
    <source>
        <strain evidence="4">ITEM 5010</strain>
    </source>
</reference>
<dbReference type="InterPro" id="IPR025331">
    <property type="entry name" value="TNT"/>
</dbReference>
<evidence type="ECO:0000313" key="4">
    <source>
        <dbReference type="Proteomes" id="UP000188318"/>
    </source>
</evidence>
<keyword evidence="1" id="KW-0732">Signal</keyword>
<gene>
    <name evidence="3" type="ORF">ASPCADRAFT_402230</name>
</gene>
<dbReference type="GO" id="GO:0050135">
    <property type="term" value="F:NADP+ nucleosidase activity"/>
    <property type="evidence" value="ECO:0007669"/>
    <property type="project" value="InterPro"/>
</dbReference>
<evidence type="ECO:0000313" key="3">
    <source>
        <dbReference type="EMBL" id="OOF99477.1"/>
    </source>
</evidence>
<feature type="domain" description="TNT" evidence="2">
    <location>
        <begin position="124"/>
        <end position="212"/>
    </location>
</feature>
<dbReference type="InterPro" id="IPR053024">
    <property type="entry name" value="Fungal_surface_NADase"/>
</dbReference>
<feature type="chain" id="PRO_5012187462" description="TNT domain-containing protein" evidence="1">
    <location>
        <begin position="24"/>
        <end position="241"/>
    </location>
</feature>
<organism evidence="3 4">
    <name type="scientific">Aspergillus carbonarius (strain ITEM 5010)</name>
    <dbReference type="NCBI Taxonomy" id="602072"/>
    <lineage>
        <taxon>Eukaryota</taxon>
        <taxon>Fungi</taxon>
        <taxon>Dikarya</taxon>
        <taxon>Ascomycota</taxon>
        <taxon>Pezizomycotina</taxon>
        <taxon>Eurotiomycetes</taxon>
        <taxon>Eurotiomycetidae</taxon>
        <taxon>Eurotiales</taxon>
        <taxon>Aspergillaceae</taxon>
        <taxon>Aspergillus</taxon>
        <taxon>Aspergillus subgen. Circumdati</taxon>
    </lineage>
</organism>
<name>A0A1R3RYG1_ASPC5</name>
<dbReference type="Pfam" id="PF14021">
    <property type="entry name" value="TNT"/>
    <property type="match status" value="1"/>
</dbReference>
<dbReference type="VEuPathDB" id="FungiDB:ASPCADRAFT_402230"/>
<sequence length="241" mass="26593">MVFSALTPVALLLLPLLGSVSHAIETKDYPSTCTDPCVDIIPPNGTSLYCDYCICNNALLGQVNFNATGNWTELFQDYVPLDSQCPKDWLCTWANWTQTGFNSTVLYPPNDGFKGCPKAGSPDVGSYVDRFGSEYGSYLAPAGVPFAERSIPPGNLNKYNGSTQYNYWRFEVMSEFDALEGDILPWFGQPGGGKQWLVQGGLRALVDNGTLVLREASTYDGPEQDAWDNLKPLHGEMMMYH</sequence>
<evidence type="ECO:0000259" key="2">
    <source>
        <dbReference type="Pfam" id="PF14021"/>
    </source>
</evidence>